<proteinExistence type="predicted"/>
<dbReference type="EMBL" id="JAHHHV010000069">
    <property type="protein sequence ID" value="MBW4466577.1"/>
    <property type="molecule type" value="Genomic_DNA"/>
</dbReference>
<name>A0A951U6H6_9CYAN</name>
<dbReference type="Proteomes" id="UP000707356">
    <property type="component" value="Unassembled WGS sequence"/>
</dbReference>
<organism evidence="3 4">
    <name type="scientific">Pegethrix bostrychoides GSE-TBD4-15B</name>
    <dbReference type="NCBI Taxonomy" id="2839662"/>
    <lineage>
        <taxon>Bacteria</taxon>
        <taxon>Bacillati</taxon>
        <taxon>Cyanobacteriota</taxon>
        <taxon>Cyanophyceae</taxon>
        <taxon>Oculatellales</taxon>
        <taxon>Oculatellaceae</taxon>
        <taxon>Pegethrix</taxon>
    </lineage>
</organism>
<dbReference type="CDD" id="cd16383">
    <property type="entry name" value="GUN4"/>
    <property type="match status" value="1"/>
</dbReference>
<dbReference type="Pfam" id="PF05419">
    <property type="entry name" value="GUN4"/>
    <property type="match status" value="1"/>
</dbReference>
<reference evidence="3" key="1">
    <citation type="submission" date="2021-05" db="EMBL/GenBank/DDBJ databases">
        <authorList>
            <person name="Pietrasiak N."/>
            <person name="Ward R."/>
            <person name="Stajich J.E."/>
            <person name="Kurbessoian T."/>
        </authorList>
    </citation>
    <scope>NUCLEOTIDE SEQUENCE</scope>
    <source>
        <strain evidence="3">GSE-TBD4-15B</strain>
    </source>
</reference>
<dbReference type="PANTHER" id="PTHR34800:SF1">
    <property type="entry name" value="TETRAPYRROLE-BINDING PROTEIN, CHLOROPLASTIC"/>
    <property type="match status" value="1"/>
</dbReference>
<evidence type="ECO:0000313" key="4">
    <source>
        <dbReference type="Proteomes" id="UP000707356"/>
    </source>
</evidence>
<dbReference type="Gene3D" id="1.25.40.620">
    <property type="match status" value="1"/>
</dbReference>
<dbReference type="InterPro" id="IPR016024">
    <property type="entry name" value="ARM-type_fold"/>
</dbReference>
<dbReference type="PANTHER" id="PTHR34800">
    <property type="entry name" value="TETRAPYRROLE-BINDING PROTEIN, CHLOROPLASTIC"/>
    <property type="match status" value="1"/>
</dbReference>
<evidence type="ECO:0000259" key="1">
    <source>
        <dbReference type="Pfam" id="PF05419"/>
    </source>
</evidence>
<dbReference type="InterPro" id="IPR032192">
    <property type="entry name" value="GUN4_N"/>
</dbReference>
<dbReference type="GO" id="GO:0030288">
    <property type="term" value="C:outer membrane-bounded periplasmic space"/>
    <property type="evidence" value="ECO:0007669"/>
    <property type="project" value="TreeGrafter"/>
</dbReference>
<dbReference type="AlphaFoldDB" id="A0A951U6H6"/>
<accession>A0A951U6H6</accession>
<sequence>MPDLSSPNLTPDLAAADFMTTFLARLNSESLKNQSQILEELATSEAGLTVLMRFLRERSTLEATPASIIEGKVYQTLRLANPQTQAFLQAEFPQGIVPLTSERSIDYVPLQALLAEQSFEAADRLTIEKLCELAGEMAVQRKWLYFTEISSFPSTDLQTIDALWRVHSGGKFGFSVQRELWLSAAKNWEKLWHQIGWKTGNSWTRYPQEFTWSLDAPRGHLPLSNQLRGVRVIAALLTHPAWG</sequence>
<feature type="domain" description="GUN4 N-terminal ARM-like repeat" evidence="2">
    <location>
        <begin position="23"/>
        <end position="93"/>
    </location>
</feature>
<dbReference type="GO" id="GO:0046906">
    <property type="term" value="F:tetrapyrrole binding"/>
    <property type="evidence" value="ECO:0007669"/>
    <property type="project" value="TreeGrafter"/>
</dbReference>
<comment type="caution">
    <text evidence="3">The sequence shown here is derived from an EMBL/GenBank/DDBJ whole genome shotgun (WGS) entry which is preliminary data.</text>
</comment>
<evidence type="ECO:0000313" key="3">
    <source>
        <dbReference type="EMBL" id="MBW4466577.1"/>
    </source>
</evidence>
<dbReference type="InterPro" id="IPR008629">
    <property type="entry name" value="GUN4-like"/>
</dbReference>
<feature type="domain" description="GUN4-like" evidence="1">
    <location>
        <begin position="101"/>
        <end position="240"/>
    </location>
</feature>
<dbReference type="Pfam" id="PF16416">
    <property type="entry name" value="GUN4_N"/>
    <property type="match status" value="1"/>
</dbReference>
<evidence type="ECO:0000259" key="2">
    <source>
        <dbReference type="Pfam" id="PF16416"/>
    </source>
</evidence>
<dbReference type="InterPro" id="IPR037215">
    <property type="entry name" value="GUN4-like_sf"/>
</dbReference>
<gene>
    <name evidence="3" type="ORF">KME07_14225</name>
</gene>
<dbReference type="Gene3D" id="1.10.10.1770">
    <property type="entry name" value="Gun4-like"/>
    <property type="match status" value="1"/>
</dbReference>
<protein>
    <submittedName>
        <fullName evidence="3">GUN4 domain-containing protein</fullName>
    </submittedName>
</protein>
<dbReference type="SUPFAM" id="SSF140869">
    <property type="entry name" value="GUN4-like"/>
    <property type="match status" value="1"/>
</dbReference>
<dbReference type="SUPFAM" id="SSF48371">
    <property type="entry name" value="ARM repeat"/>
    <property type="match status" value="1"/>
</dbReference>
<reference evidence="3" key="2">
    <citation type="journal article" date="2022" name="Microbiol. Resour. Announc.">
        <title>Metagenome Sequencing to Explore Phylogenomics of Terrestrial Cyanobacteria.</title>
        <authorList>
            <person name="Ward R.D."/>
            <person name="Stajich J.E."/>
            <person name="Johansen J.R."/>
            <person name="Huntemann M."/>
            <person name="Clum A."/>
            <person name="Foster B."/>
            <person name="Foster B."/>
            <person name="Roux S."/>
            <person name="Palaniappan K."/>
            <person name="Varghese N."/>
            <person name="Mukherjee S."/>
            <person name="Reddy T.B.K."/>
            <person name="Daum C."/>
            <person name="Copeland A."/>
            <person name="Chen I.A."/>
            <person name="Ivanova N.N."/>
            <person name="Kyrpides N.C."/>
            <person name="Shapiro N."/>
            <person name="Eloe-Fadrosh E.A."/>
            <person name="Pietrasiak N."/>
        </authorList>
    </citation>
    <scope>NUCLEOTIDE SEQUENCE</scope>
    <source>
        <strain evidence="3">GSE-TBD4-15B</strain>
    </source>
</reference>